<organism evidence="1 2">
    <name type="scientific">Brachionus plicatilis</name>
    <name type="common">Marine rotifer</name>
    <name type="synonym">Brachionus muelleri</name>
    <dbReference type="NCBI Taxonomy" id="10195"/>
    <lineage>
        <taxon>Eukaryota</taxon>
        <taxon>Metazoa</taxon>
        <taxon>Spiralia</taxon>
        <taxon>Gnathifera</taxon>
        <taxon>Rotifera</taxon>
        <taxon>Eurotatoria</taxon>
        <taxon>Monogononta</taxon>
        <taxon>Pseudotrocha</taxon>
        <taxon>Ploima</taxon>
        <taxon>Brachionidae</taxon>
        <taxon>Brachionus</taxon>
    </lineage>
</organism>
<keyword evidence="2" id="KW-1185">Reference proteome</keyword>
<dbReference type="Proteomes" id="UP000276133">
    <property type="component" value="Unassembled WGS sequence"/>
</dbReference>
<reference evidence="1 2" key="1">
    <citation type="journal article" date="2018" name="Sci. Rep.">
        <title>Genomic signatures of local adaptation to the degree of environmental predictability in rotifers.</title>
        <authorList>
            <person name="Franch-Gras L."/>
            <person name="Hahn C."/>
            <person name="Garcia-Roger E.M."/>
            <person name="Carmona M.J."/>
            <person name="Serra M."/>
            <person name="Gomez A."/>
        </authorList>
    </citation>
    <scope>NUCLEOTIDE SEQUENCE [LARGE SCALE GENOMIC DNA]</scope>
    <source>
        <strain evidence="1">HYR1</strain>
    </source>
</reference>
<evidence type="ECO:0000313" key="1">
    <source>
        <dbReference type="EMBL" id="RMZ93068.1"/>
    </source>
</evidence>
<dbReference type="AlphaFoldDB" id="A0A3M7P1Y5"/>
<dbReference type="EMBL" id="REGN01014102">
    <property type="protein sequence ID" value="RMZ93068.1"/>
    <property type="molecule type" value="Genomic_DNA"/>
</dbReference>
<name>A0A3M7P1Y5_BRAPC</name>
<protein>
    <submittedName>
        <fullName evidence="1">Uncharacterized protein</fullName>
    </submittedName>
</protein>
<sequence length="93" mass="10981">MHFVICIDLLIHAKDRNLKFKRSTNKNALVSLTTNYLEYKYENMKFPLNKVVALPQFLLNLVAASKAELDMARFDCFLFVMQTLEWDMEHFCS</sequence>
<proteinExistence type="predicted"/>
<evidence type="ECO:0000313" key="2">
    <source>
        <dbReference type="Proteomes" id="UP000276133"/>
    </source>
</evidence>
<gene>
    <name evidence="1" type="ORF">BpHYR1_007377</name>
</gene>
<comment type="caution">
    <text evidence="1">The sequence shown here is derived from an EMBL/GenBank/DDBJ whole genome shotgun (WGS) entry which is preliminary data.</text>
</comment>
<accession>A0A3M7P1Y5</accession>